<reference evidence="2 3" key="1">
    <citation type="submission" date="2017-05" db="EMBL/GenBank/DDBJ databases">
        <authorList>
            <person name="Varghese N."/>
            <person name="Submissions S."/>
        </authorList>
    </citation>
    <scope>NUCLEOTIDE SEQUENCE [LARGE SCALE GENOMIC DNA]</scope>
    <source>
        <strain evidence="2 3">DSM 21985</strain>
    </source>
</reference>
<dbReference type="AlphaFoldDB" id="A0A521BZX6"/>
<evidence type="ECO:0000313" key="2">
    <source>
        <dbReference type="EMBL" id="SMO52776.1"/>
    </source>
</evidence>
<keyword evidence="1" id="KW-0812">Transmembrane</keyword>
<protein>
    <recommendedName>
        <fullName evidence="4">Soluble ligand binding domain-containing protein</fullName>
    </recommendedName>
</protein>
<proteinExistence type="predicted"/>
<keyword evidence="1" id="KW-0472">Membrane</keyword>
<gene>
    <name evidence="2" type="ORF">SAMN06265219_10432</name>
</gene>
<dbReference type="RefSeq" id="WP_142453651.1">
    <property type="nucleotide sequence ID" value="NZ_FXTP01000004.1"/>
</dbReference>
<dbReference type="EMBL" id="FXTP01000004">
    <property type="protein sequence ID" value="SMO52776.1"/>
    <property type="molecule type" value="Genomic_DNA"/>
</dbReference>
<name>A0A521BZX6_9BACT</name>
<keyword evidence="1" id="KW-1133">Transmembrane helix</keyword>
<organism evidence="2 3">
    <name type="scientific">Gracilimonas mengyeensis</name>
    <dbReference type="NCBI Taxonomy" id="1302730"/>
    <lineage>
        <taxon>Bacteria</taxon>
        <taxon>Pseudomonadati</taxon>
        <taxon>Balneolota</taxon>
        <taxon>Balneolia</taxon>
        <taxon>Balneolales</taxon>
        <taxon>Balneolaceae</taxon>
        <taxon>Gracilimonas</taxon>
    </lineage>
</organism>
<dbReference type="Proteomes" id="UP000317557">
    <property type="component" value="Unassembled WGS sequence"/>
</dbReference>
<keyword evidence="3" id="KW-1185">Reference proteome</keyword>
<sequence length="180" mass="20496">MKAIYGLVLVIFLSMGVELAQAQYRQTPMSQQFRLGERIIRIAEPGELADSVNVWGDVGSSGRYLVPKGTTLPLLLSYSFGPQTLRDGQTNLDWSKMRVEINIQEFNQDQELVEIKKFEYHFEEPFPDGMYTFELENNHTVTVRVKRRPSFRDYLGVFASSVSAIVSTVLLIDRLKNGAN</sequence>
<evidence type="ECO:0008006" key="4">
    <source>
        <dbReference type="Google" id="ProtNLM"/>
    </source>
</evidence>
<accession>A0A521BZX6</accession>
<evidence type="ECO:0000256" key="1">
    <source>
        <dbReference type="SAM" id="Phobius"/>
    </source>
</evidence>
<feature type="transmembrane region" description="Helical" evidence="1">
    <location>
        <begin position="154"/>
        <end position="172"/>
    </location>
</feature>
<dbReference type="OrthoDB" id="1524640at2"/>
<evidence type="ECO:0000313" key="3">
    <source>
        <dbReference type="Proteomes" id="UP000317557"/>
    </source>
</evidence>